<protein>
    <recommendedName>
        <fullName evidence="3">Hpt domain-containing protein</fullName>
    </recommendedName>
</protein>
<dbReference type="Proteomes" id="UP000199286">
    <property type="component" value="Unassembled WGS sequence"/>
</dbReference>
<dbReference type="OrthoDB" id="7873775at2"/>
<organism evidence="1 2">
    <name type="scientific">Citreimonas salinaria</name>
    <dbReference type="NCBI Taxonomy" id="321339"/>
    <lineage>
        <taxon>Bacteria</taxon>
        <taxon>Pseudomonadati</taxon>
        <taxon>Pseudomonadota</taxon>
        <taxon>Alphaproteobacteria</taxon>
        <taxon>Rhodobacterales</taxon>
        <taxon>Roseobacteraceae</taxon>
        <taxon>Citreimonas</taxon>
    </lineage>
</organism>
<reference evidence="1 2" key="1">
    <citation type="submission" date="2016-10" db="EMBL/GenBank/DDBJ databases">
        <authorList>
            <person name="de Groot N.N."/>
        </authorList>
    </citation>
    <scope>NUCLEOTIDE SEQUENCE [LARGE SCALE GENOMIC DNA]</scope>
    <source>
        <strain evidence="1 2">DSM 26880</strain>
    </source>
</reference>
<evidence type="ECO:0008006" key="3">
    <source>
        <dbReference type="Google" id="ProtNLM"/>
    </source>
</evidence>
<evidence type="ECO:0000313" key="2">
    <source>
        <dbReference type="Proteomes" id="UP000199286"/>
    </source>
</evidence>
<evidence type="ECO:0000313" key="1">
    <source>
        <dbReference type="EMBL" id="SDX91004.1"/>
    </source>
</evidence>
<name>A0A1H3FLJ2_9RHOB</name>
<dbReference type="STRING" id="321339.SAMN05444340_101475"/>
<accession>A0A1H3FLJ2</accession>
<gene>
    <name evidence="1" type="ORF">SAMN05444340_101475</name>
</gene>
<dbReference type="AlphaFoldDB" id="A0A1H3FLJ2"/>
<sequence>MSVIFLAPKELPRVDAEPLEVLRSDLGPYGAEDIVCRAMEDISQRLFHIQRLSIDGPREDLQKALRALCPVAEQIGLKGMAQVSRDVILCIEDADTVAEAATLNRLSRIAEQSLCRLWNSPELSV</sequence>
<dbReference type="RefSeq" id="WP_089878540.1">
    <property type="nucleotide sequence ID" value="NZ_FNPF01000001.1"/>
</dbReference>
<dbReference type="EMBL" id="FNPF01000001">
    <property type="protein sequence ID" value="SDX91004.1"/>
    <property type="molecule type" value="Genomic_DNA"/>
</dbReference>
<keyword evidence="2" id="KW-1185">Reference proteome</keyword>
<proteinExistence type="predicted"/>